<comment type="caution">
    <text evidence="2">The sequence shown here is derived from an EMBL/GenBank/DDBJ whole genome shotgun (WGS) entry which is preliminary data.</text>
</comment>
<name>A0A8X7VNI6_BRACI</name>
<dbReference type="AlphaFoldDB" id="A0A8X7VNI6"/>
<accession>A0A8X7VNI6</accession>
<dbReference type="Proteomes" id="UP000886595">
    <property type="component" value="Unassembled WGS sequence"/>
</dbReference>
<evidence type="ECO:0000313" key="3">
    <source>
        <dbReference type="Proteomes" id="UP000886595"/>
    </source>
</evidence>
<organism evidence="2 3">
    <name type="scientific">Brassica carinata</name>
    <name type="common">Ethiopian mustard</name>
    <name type="synonym">Abyssinian cabbage</name>
    <dbReference type="NCBI Taxonomy" id="52824"/>
    <lineage>
        <taxon>Eukaryota</taxon>
        <taxon>Viridiplantae</taxon>
        <taxon>Streptophyta</taxon>
        <taxon>Embryophyta</taxon>
        <taxon>Tracheophyta</taxon>
        <taxon>Spermatophyta</taxon>
        <taxon>Magnoliopsida</taxon>
        <taxon>eudicotyledons</taxon>
        <taxon>Gunneridae</taxon>
        <taxon>Pentapetalae</taxon>
        <taxon>rosids</taxon>
        <taxon>malvids</taxon>
        <taxon>Brassicales</taxon>
        <taxon>Brassicaceae</taxon>
        <taxon>Brassiceae</taxon>
        <taxon>Brassica</taxon>
    </lineage>
</organism>
<reference evidence="2 3" key="1">
    <citation type="submission" date="2020-02" db="EMBL/GenBank/DDBJ databases">
        <authorList>
            <person name="Ma Q."/>
            <person name="Huang Y."/>
            <person name="Song X."/>
            <person name="Pei D."/>
        </authorList>
    </citation>
    <scope>NUCLEOTIDE SEQUENCE [LARGE SCALE GENOMIC DNA]</scope>
    <source>
        <strain evidence="2">Sxm20200214</strain>
        <tissue evidence="2">Leaf</tissue>
    </source>
</reference>
<sequence length="111" mass="12273">MKVKPVEVEFVNTTDLEKTTTEKTSDVLEPINVLVDVVAAVEAKDGSKLRKSYLTSAFPAPPVSWSGDSQNDEAEDSDKENLAAFDEDKEREETTSDEDNVHEPIESNETV</sequence>
<evidence type="ECO:0000256" key="1">
    <source>
        <dbReference type="SAM" id="MobiDB-lite"/>
    </source>
</evidence>
<evidence type="ECO:0000313" key="2">
    <source>
        <dbReference type="EMBL" id="KAG2314541.1"/>
    </source>
</evidence>
<feature type="region of interest" description="Disordered" evidence="1">
    <location>
        <begin position="57"/>
        <end position="111"/>
    </location>
</feature>
<dbReference type="EMBL" id="JAAMPC010000004">
    <property type="protein sequence ID" value="KAG2314541.1"/>
    <property type="molecule type" value="Genomic_DNA"/>
</dbReference>
<gene>
    <name evidence="2" type="ORF">Bca52824_017663</name>
</gene>
<keyword evidence="3" id="KW-1185">Reference proteome</keyword>
<proteinExistence type="predicted"/>
<feature type="compositionally biased region" description="Basic and acidic residues" evidence="1">
    <location>
        <begin position="86"/>
        <end position="105"/>
    </location>
</feature>
<protein>
    <submittedName>
        <fullName evidence="2">Uncharacterized protein</fullName>
    </submittedName>
</protein>